<proteinExistence type="predicted"/>
<dbReference type="EMBL" id="DSJL01000009">
    <property type="protein sequence ID" value="HEF64804.1"/>
    <property type="molecule type" value="Genomic_DNA"/>
</dbReference>
<dbReference type="PANTHER" id="PTHR10790">
    <property type="entry name" value="TPR-DOMAIN CONTAINING PROTEIN"/>
    <property type="match status" value="1"/>
</dbReference>
<dbReference type="Pfam" id="PF13231">
    <property type="entry name" value="PMT_2"/>
    <property type="match status" value="1"/>
</dbReference>
<evidence type="ECO:0000313" key="2">
    <source>
        <dbReference type="EMBL" id="HEF64804.1"/>
    </source>
</evidence>
<accession>A0A7C2B4D2</accession>
<dbReference type="NCBIfam" id="TIGR03662">
    <property type="entry name" value="Chlor_Arch_YYY"/>
    <property type="match status" value="1"/>
</dbReference>
<dbReference type="InterPro" id="IPR018746">
    <property type="entry name" value="DUF2298"/>
</dbReference>
<feature type="domain" description="Glycosyltransferase RgtA/B/C/D-like" evidence="1">
    <location>
        <begin position="138"/>
        <end position="271"/>
    </location>
</feature>
<organism evidence="2">
    <name type="scientific">Thermomicrobium roseum</name>
    <dbReference type="NCBI Taxonomy" id="500"/>
    <lineage>
        <taxon>Bacteria</taxon>
        <taxon>Pseudomonadati</taxon>
        <taxon>Thermomicrobiota</taxon>
        <taxon>Thermomicrobia</taxon>
        <taxon>Thermomicrobiales</taxon>
        <taxon>Thermomicrobiaceae</taxon>
        <taxon>Thermomicrobium</taxon>
    </lineage>
</organism>
<dbReference type="PANTHER" id="PTHR10790:SF51">
    <property type="entry name" value="TETRATRICOPEPTIDE REPEAT PROTEIN"/>
    <property type="match status" value="1"/>
</dbReference>
<protein>
    <recommendedName>
        <fullName evidence="1">Glycosyltransferase RgtA/B/C/D-like domain-containing protein</fullName>
    </recommendedName>
</protein>
<comment type="caution">
    <text evidence="2">The sequence shown here is derived from an EMBL/GenBank/DDBJ whole genome shotgun (WGS) entry which is preliminary data.</text>
</comment>
<dbReference type="InterPro" id="IPR038731">
    <property type="entry name" value="RgtA/B/C-like"/>
</dbReference>
<name>A0A7C2B4D2_THERO</name>
<gene>
    <name evidence="2" type="ORF">ENP47_04290</name>
</gene>
<reference evidence="2" key="1">
    <citation type="journal article" date="2020" name="mSystems">
        <title>Genome- and Community-Level Interaction Insights into Carbon Utilization and Element Cycling Functions of Hydrothermarchaeota in Hydrothermal Sediment.</title>
        <authorList>
            <person name="Zhou Z."/>
            <person name="Liu Y."/>
            <person name="Xu W."/>
            <person name="Pan J."/>
            <person name="Luo Z.H."/>
            <person name="Li M."/>
        </authorList>
    </citation>
    <scope>NUCLEOTIDE SEQUENCE [LARGE SCALE GENOMIC DNA]</scope>
    <source>
        <strain evidence="2">SpSt-222</strain>
    </source>
</reference>
<evidence type="ECO:0000259" key="1">
    <source>
        <dbReference type="Pfam" id="PF13231"/>
    </source>
</evidence>
<sequence>MAQQLTVTTPQTVGQKRRRLAVLQAAGFIAVIVLALTLRLYGISWDQWHLLHPDERFQLMVAVDRIHTPREFSELLDPTGSPWNPRSAGADGRPQAFAYGALPLYTLEATSWLVDRVRSLLGLLSLGSLDPYRTLAFRGRLSSALVDLIGILFAMAIARRAFGTGAALTTGALLAMSVIAIQQAHFFVVDPWASTFSTITLWAALQLARTGTRGWGIATGVAYAAALACKASMWPLAVPIAVALVWSAARHVPKPWRMSTLFRAVLFRAPWGTVAVAAIIAFAVLEPYTVLDPRSTLQDILREWQIARGELDVPYTRQYVDTVPIVYHIVQLWRWGLGPAFATFAIFIVLKEVINICKAIRAWSAVQGAVATSDSDARLVRVLTLAWIAAYILTAWTAETKYLRYSLPLVGPLAILVSGNLIEQVRWAQQRIGRTFAAVLIGILLAGTGIWAFAFSTIYAQPHTRVRASEWIYAHVPSGATLGVEHWDDRLPLAFPDQHPDQQYRFVTLNWYDDRAPEDALQYLAESLAQVDYLVLSSDRLAGSIPRLPWRYPVISEYYRLLASGELGFELVYEGKQESRLGPLSLDDYAADESFTVYDHPHVRIYRKTRTLTIEELRTLFTWALQQPYVPQRERPEAYKQLLGLPASTVEVARDVGWSERWLQHDALALLWWVVILVVTGLAGLPLAARVAGQLPDRGLGLARPLGLALLAYPVWLAASWRLVPFELPWLLPVIILAAVLSWILGWPQLRRIDWRASARYWILNEFLFWLTFIFFLWLRWRYPDLWHPFFGGEKPMELAYANAVARSRWFPPYDPWFADGVQNYYYYGFFLSALLWKLTGLLPERAFQLTLATFAALVAGVVASLGMELSRRIVARASWGEEQKRVAPSGWILAGSIGAVGWVVFSGNIDPAFQILARGSLAIDFWQSSRAIANTITEFPYFSFLYADLHPHMLALPFWLAVIGLALAAHGEEEDAGTRWLRIGCAVLLGGTAAVTNSWDFPLIALLLLILSYASLRFPGRHGVFLALAGGIVSITLARLAFQPFYERFMSPVTTIRPTMVGSPVAQFLVHFGLLLLLSIVALLANSRWPNTRHWFLGITAMGTAAAGYGIGTLMRSGGISSVLLYNEDRWLPALLVLVLVTVTLSASSLRFDTSTHEALAFAVATGAAVGLLGATHLTAALMLAPAGAVAVWVLLHQRRPEVAIPTLWLIALGVIALAELFIVVDDLYGSPWERMNTVFKFYFEAWPLLALSGWAAFLWALARPANAFQPSARPIMVGALVVLASLAALYPLLGTPARLALRLPSTPTPGSLNGYAWMIGGTYTNSRGEVIDTTEDWQVIQWLREHARGNPVILEASIGPYRGNGSRISSATGFPTILGWDRHERQQRTAIVPMDHGVIGLSPLGDAVDRRLREVRELYTTTDLQRKRQLLYAYGVRYVIVGQVEKRWRLQPGFAGATQPDELYASPEGIAAFQALEGSTLRRVAVFGETVIYEVLPPVKG</sequence>
<dbReference type="Pfam" id="PF10060">
    <property type="entry name" value="DUF2298"/>
    <property type="match status" value="1"/>
</dbReference>